<dbReference type="Proteomes" id="UP001208570">
    <property type="component" value="Unassembled WGS sequence"/>
</dbReference>
<dbReference type="EMBL" id="JAODUP010000168">
    <property type="protein sequence ID" value="KAK2158503.1"/>
    <property type="molecule type" value="Genomic_DNA"/>
</dbReference>
<keyword evidence="3" id="KW-1185">Reference proteome</keyword>
<evidence type="ECO:0000313" key="3">
    <source>
        <dbReference type="Proteomes" id="UP001208570"/>
    </source>
</evidence>
<proteinExistence type="predicted"/>
<feature type="region of interest" description="Disordered" evidence="1">
    <location>
        <begin position="1"/>
        <end position="71"/>
    </location>
</feature>
<gene>
    <name evidence="2" type="ORF">LSH36_168g00004</name>
</gene>
<comment type="caution">
    <text evidence="2">The sequence shown here is derived from an EMBL/GenBank/DDBJ whole genome shotgun (WGS) entry which is preliminary data.</text>
</comment>
<feature type="compositionally biased region" description="Basic residues" evidence="1">
    <location>
        <begin position="47"/>
        <end position="59"/>
    </location>
</feature>
<name>A0AAD9JTY8_9ANNE</name>
<protein>
    <submittedName>
        <fullName evidence="2">Uncharacterized protein</fullName>
    </submittedName>
</protein>
<sequence length="223" mass="25058">MSGKSERSESPGGKILQKARSFKQDLKSRIRRTPSASRAEKEPSPSRRSHQQAIRKKVGRTISFNEGSKTDTDAKNNADALCLDQDGSRVFNAIKYLRDVVTKGVLEQLSGATNIVLESVAEILQSVNKYFINQESTLLTSLSNQVYLNLANLIKWADQCTLDKSMDTKSVHKSIFKSVHELLQLSKEKLQCREIITSKTLQRPPGHRKTSSTERSAFIMLFD</sequence>
<dbReference type="AlphaFoldDB" id="A0AAD9JTY8"/>
<organism evidence="2 3">
    <name type="scientific">Paralvinella palmiformis</name>
    <dbReference type="NCBI Taxonomy" id="53620"/>
    <lineage>
        <taxon>Eukaryota</taxon>
        <taxon>Metazoa</taxon>
        <taxon>Spiralia</taxon>
        <taxon>Lophotrochozoa</taxon>
        <taxon>Annelida</taxon>
        <taxon>Polychaeta</taxon>
        <taxon>Sedentaria</taxon>
        <taxon>Canalipalpata</taxon>
        <taxon>Terebellida</taxon>
        <taxon>Terebelliformia</taxon>
        <taxon>Alvinellidae</taxon>
        <taxon>Paralvinella</taxon>
    </lineage>
</organism>
<accession>A0AAD9JTY8</accession>
<evidence type="ECO:0000256" key="1">
    <source>
        <dbReference type="SAM" id="MobiDB-lite"/>
    </source>
</evidence>
<evidence type="ECO:0000313" key="2">
    <source>
        <dbReference type="EMBL" id="KAK2158503.1"/>
    </source>
</evidence>
<reference evidence="2" key="1">
    <citation type="journal article" date="2023" name="Mol. Biol. Evol.">
        <title>Third-Generation Sequencing Reveals the Adaptive Role of the Epigenome in Three Deep-Sea Polychaetes.</title>
        <authorList>
            <person name="Perez M."/>
            <person name="Aroh O."/>
            <person name="Sun Y."/>
            <person name="Lan Y."/>
            <person name="Juniper S.K."/>
            <person name="Young C.R."/>
            <person name="Angers B."/>
            <person name="Qian P.Y."/>
        </authorList>
    </citation>
    <scope>NUCLEOTIDE SEQUENCE</scope>
    <source>
        <strain evidence="2">P08H-3</strain>
    </source>
</reference>